<dbReference type="InterPro" id="IPR036188">
    <property type="entry name" value="FAD/NAD-bd_sf"/>
</dbReference>
<dbReference type="GeneID" id="83183597"/>
<evidence type="ECO:0000256" key="5">
    <source>
        <dbReference type="ARBA" id="ARBA00022827"/>
    </source>
</evidence>
<dbReference type="PRINTS" id="PR00420">
    <property type="entry name" value="RNGMNOXGNASE"/>
</dbReference>
<dbReference type="SUPFAM" id="SSF51905">
    <property type="entry name" value="FAD/NAD(P)-binding domain"/>
    <property type="match status" value="1"/>
</dbReference>
<accession>A0A9W9M5Q7</accession>
<proteinExistence type="inferred from homology"/>
<keyword evidence="4" id="KW-0812">Transmembrane</keyword>
<keyword evidence="6" id="KW-1133">Transmembrane helix</keyword>
<comment type="caution">
    <text evidence="10">The sequence shown here is derived from an EMBL/GenBank/DDBJ whole genome shotgun (WGS) entry which is preliminary data.</text>
</comment>
<comment type="similarity">
    <text evidence="2">Belongs to the paxM FAD-dependent monooxygenase family.</text>
</comment>
<dbReference type="Pfam" id="PF01494">
    <property type="entry name" value="FAD_binding_3"/>
    <property type="match status" value="1"/>
</dbReference>
<keyword evidence="8" id="KW-0472">Membrane</keyword>
<dbReference type="PANTHER" id="PTHR47356">
    <property type="entry name" value="FAD-DEPENDENT MONOOXYGENASE ASQG-RELATED"/>
    <property type="match status" value="1"/>
</dbReference>
<name>A0A9W9M5Q7_9EURO</name>
<dbReference type="EMBL" id="JAPQKR010000016">
    <property type="protein sequence ID" value="KAJ5190255.1"/>
    <property type="molecule type" value="Genomic_DNA"/>
</dbReference>
<comment type="subcellular location">
    <subcellularLocation>
        <location evidence="1">Membrane</location>
    </subcellularLocation>
</comment>
<dbReference type="RefSeq" id="XP_058303195.1">
    <property type="nucleotide sequence ID" value="XM_058456296.1"/>
</dbReference>
<gene>
    <name evidence="10" type="ORF">N7498_009240</name>
</gene>
<keyword evidence="7" id="KW-0560">Oxidoreductase</keyword>
<sequence>MQTEKRPPFKVLIAGGSIAGLTLANALARANIDFLLLESHSRIDASIGGALTIVSNGLRILDQMGIYDDISKYLEPTGDIYTYLKDGRLLGKMDTPRVMQKRHFYPVAWLPREQLLRILYEHVPDKNKVLVNKRILSVDHSDEGVVVRCEDGSEYAGSMIAGADGIHSTIRGEMWRYMEESKKWKIKAKKDRKAMTAEYACILGISRPTEGLKPGEIHRTWGKGFTTFVNVGKGNQVFWFIFTKMDRNFQYPGVPKFTREELDARVKTFLDTHVGAGIKFESVYENVTTSAFVPLEEGTCQGASLAIEDAASLANHIVSMVNSTSGMPSSVDITETLPKWAAGLRPRAKAICDAGATFTRLEALANWPLKFAALYISPHIGGVFADLVSVCDIGAPRLNFLALPEREDDSVATEKGAKERKWKGIT</sequence>
<evidence type="ECO:0000256" key="4">
    <source>
        <dbReference type="ARBA" id="ARBA00022692"/>
    </source>
</evidence>
<evidence type="ECO:0000256" key="1">
    <source>
        <dbReference type="ARBA" id="ARBA00004370"/>
    </source>
</evidence>
<dbReference type="GO" id="GO:0004497">
    <property type="term" value="F:monooxygenase activity"/>
    <property type="evidence" value="ECO:0007669"/>
    <property type="project" value="InterPro"/>
</dbReference>
<dbReference type="AlphaFoldDB" id="A0A9W9M5Q7"/>
<dbReference type="OrthoDB" id="10029326at2759"/>
<dbReference type="Gene3D" id="3.50.50.60">
    <property type="entry name" value="FAD/NAD(P)-binding domain"/>
    <property type="match status" value="1"/>
</dbReference>
<dbReference type="PANTHER" id="PTHR47356:SF2">
    <property type="entry name" value="FAD-BINDING DOMAIN-CONTAINING PROTEIN-RELATED"/>
    <property type="match status" value="1"/>
</dbReference>
<evidence type="ECO:0000256" key="6">
    <source>
        <dbReference type="ARBA" id="ARBA00022989"/>
    </source>
</evidence>
<evidence type="ECO:0000259" key="9">
    <source>
        <dbReference type="Pfam" id="PF01494"/>
    </source>
</evidence>
<evidence type="ECO:0000256" key="8">
    <source>
        <dbReference type="ARBA" id="ARBA00023136"/>
    </source>
</evidence>
<organism evidence="10 11">
    <name type="scientific">Penicillium cinerascens</name>
    <dbReference type="NCBI Taxonomy" id="70096"/>
    <lineage>
        <taxon>Eukaryota</taxon>
        <taxon>Fungi</taxon>
        <taxon>Dikarya</taxon>
        <taxon>Ascomycota</taxon>
        <taxon>Pezizomycotina</taxon>
        <taxon>Eurotiomycetes</taxon>
        <taxon>Eurotiomycetidae</taxon>
        <taxon>Eurotiales</taxon>
        <taxon>Aspergillaceae</taxon>
        <taxon>Penicillium</taxon>
    </lineage>
</organism>
<reference evidence="10" key="2">
    <citation type="journal article" date="2023" name="IMA Fungus">
        <title>Comparative genomic study of the Penicillium genus elucidates a diverse pangenome and 15 lateral gene transfer events.</title>
        <authorList>
            <person name="Petersen C."/>
            <person name="Sorensen T."/>
            <person name="Nielsen M.R."/>
            <person name="Sondergaard T.E."/>
            <person name="Sorensen J.L."/>
            <person name="Fitzpatrick D.A."/>
            <person name="Frisvad J.C."/>
            <person name="Nielsen K.L."/>
        </authorList>
    </citation>
    <scope>NUCLEOTIDE SEQUENCE</scope>
    <source>
        <strain evidence="10">IBT 15544</strain>
    </source>
</reference>
<evidence type="ECO:0000313" key="11">
    <source>
        <dbReference type="Proteomes" id="UP001150904"/>
    </source>
</evidence>
<evidence type="ECO:0000313" key="10">
    <source>
        <dbReference type="EMBL" id="KAJ5190255.1"/>
    </source>
</evidence>
<dbReference type="InterPro" id="IPR002938">
    <property type="entry name" value="FAD-bd"/>
</dbReference>
<dbReference type="InterPro" id="IPR050562">
    <property type="entry name" value="FAD_mOase_fung"/>
</dbReference>
<reference evidence="10" key="1">
    <citation type="submission" date="2022-12" db="EMBL/GenBank/DDBJ databases">
        <authorList>
            <person name="Petersen C."/>
        </authorList>
    </citation>
    <scope>NUCLEOTIDE SEQUENCE</scope>
    <source>
        <strain evidence="10">IBT 15544</strain>
    </source>
</reference>
<dbReference type="GO" id="GO:0016020">
    <property type="term" value="C:membrane"/>
    <property type="evidence" value="ECO:0007669"/>
    <property type="project" value="UniProtKB-SubCell"/>
</dbReference>
<protein>
    <submittedName>
        <fullName evidence="10">FAD/NAD(P)-binding domain-containing protein</fullName>
    </submittedName>
</protein>
<dbReference type="GO" id="GO:0071949">
    <property type="term" value="F:FAD binding"/>
    <property type="evidence" value="ECO:0007669"/>
    <property type="project" value="InterPro"/>
</dbReference>
<feature type="domain" description="FAD-binding" evidence="9">
    <location>
        <begin position="10"/>
        <end position="181"/>
    </location>
</feature>
<evidence type="ECO:0000256" key="2">
    <source>
        <dbReference type="ARBA" id="ARBA00007992"/>
    </source>
</evidence>
<evidence type="ECO:0000256" key="3">
    <source>
        <dbReference type="ARBA" id="ARBA00022630"/>
    </source>
</evidence>
<keyword evidence="3" id="KW-0285">Flavoprotein</keyword>
<keyword evidence="5" id="KW-0274">FAD</keyword>
<evidence type="ECO:0000256" key="7">
    <source>
        <dbReference type="ARBA" id="ARBA00023002"/>
    </source>
</evidence>
<dbReference type="Proteomes" id="UP001150904">
    <property type="component" value="Unassembled WGS sequence"/>
</dbReference>
<keyword evidence="11" id="KW-1185">Reference proteome</keyword>